<keyword evidence="2" id="KW-0472">Membrane</keyword>
<dbReference type="SUPFAM" id="SSF56059">
    <property type="entry name" value="Glutathione synthetase ATP-binding domain-like"/>
    <property type="match status" value="1"/>
</dbReference>
<feature type="domain" description="PEP-utilising enzyme mobile" evidence="3">
    <location>
        <begin position="1256"/>
        <end position="1325"/>
    </location>
</feature>
<dbReference type="InterPro" id="IPR008279">
    <property type="entry name" value="PEP-util_enz_mobile_dom"/>
</dbReference>
<evidence type="ECO:0000313" key="6">
    <source>
        <dbReference type="RefSeq" id="XP_015597464.1"/>
    </source>
</evidence>
<name>A0AAJ7BYG6_CEPCN</name>
<evidence type="ECO:0000313" key="9">
    <source>
        <dbReference type="RefSeq" id="XP_015597467.1"/>
    </source>
</evidence>
<comment type="similarity">
    <text evidence="1">Belongs to the PEP-utilizing enzyme family.</text>
</comment>
<dbReference type="InterPro" id="IPR002192">
    <property type="entry name" value="PPDK_AMP/ATP-bd"/>
</dbReference>
<dbReference type="InterPro" id="IPR051549">
    <property type="entry name" value="PEP_Utilizing_Enz"/>
</dbReference>
<evidence type="ECO:0000256" key="2">
    <source>
        <dbReference type="SAM" id="Phobius"/>
    </source>
</evidence>
<dbReference type="GO" id="GO:0005524">
    <property type="term" value="F:ATP binding"/>
    <property type="evidence" value="ECO:0007669"/>
    <property type="project" value="InterPro"/>
</dbReference>
<dbReference type="Proteomes" id="UP000694920">
    <property type="component" value="Unplaced"/>
</dbReference>
<dbReference type="Pfam" id="PF01326">
    <property type="entry name" value="PPDK_N"/>
    <property type="match status" value="1"/>
</dbReference>
<keyword evidence="5" id="KW-1185">Reference proteome</keyword>
<dbReference type="KEGG" id="ccin:107268831"/>
<accession>A0AAJ7BYG6</accession>
<dbReference type="RefSeq" id="XP_015597464.1">
    <property type="nucleotide sequence ID" value="XM_015741978.2"/>
</dbReference>
<dbReference type="Gene3D" id="3.30.1490.20">
    <property type="entry name" value="ATP-grasp fold, A domain"/>
    <property type="match status" value="1"/>
</dbReference>
<feature type="domain" description="Pyruvate phosphate dikinase AMP/ATP-binding" evidence="4">
    <location>
        <begin position="450"/>
        <end position="766"/>
    </location>
</feature>
<protein>
    <submittedName>
        <fullName evidence="6 7">Uncharacterized protein LOC107268831</fullName>
    </submittedName>
</protein>
<dbReference type="Pfam" id="PF00391">
    <property type="entry name" value="PEP-utilizers"/>
    <property type="match status" value="1"/>
</dbReference>
<reference evidence="6 7" key="1">
    <citation type="submission" date="2025-04" db="UniProtKB">
        <authorList>
            <consortium name="RefSeq"/>
        </authorList>
    </citation>
    <scope>IDENTIFICATION</scope>
</reference>
<dbReference type="PANTHER" id="PTHR43615:SF1">
    <property type="entry name" value="PPDK_N DOMAIN-CONTAINING PROTEIN"/>
    <property type="match status" value="1"/>
</dbReference>
<evidence type="ECO:0000259" key="3">
    <source>
        <dbReference type="Pfam" id="PF00391"/>
    </source>
</evidence>
<dbReference type="InterPro" id="IPR013815">
    <property type="entry name" value="ATP_grasp_subdomain_1"/>
</dbReference>
<keyword evidence="2" id="KW-1133">Transmembrane helix</keyword>
<dbReference type="GO" id="GO:0016301">
    <property type="term" value="F:kinase activity"/>
    <property type="evidence" value="ECO:0007669"/>
    <property type="project" value="InterPro"/>
</dbReference>
<feature type="transmembrane region" description="Helical" evidence="2">
    <location>
        <begin position="6"/>
        <end position="24"/>
    </location>
</feature>
<proteinExistence type="inferred from homology"/>
<evidence type="ECO:0000313" key="7">
    <source>
        <dbReference type="RefSeq" id="XP_015597465.1"/>
    </source>
</evidence>
<dbReference type="RefSeq" id="XP_015597467.1">
    <property type="nucleotide sequence ID" value="XM_015741981.2"/>
</dbReference>
<evidence type="ECO:0000313" key="5">
    <source>
        <dbReference type="Proteomes" id="UP000694920"/>
    </source>
</evidence>
<evidence type="ECO:0000256" key="1">
    <source>
        <dbReference type="ARBA" id="ARBA00007837"/>
    </source>
</evidence>
<dbReference type="RefSeq" id="XP_015597466.1">
    <property type="nucleotide sequence ID" value="XM_015741980.2"/>
</dbReference>
<organism evidence="5 9">
    <name type="scientific">Cephus cinctus</name>
    <name type="common">Wheat stem sawfly</name>
    <dbReference type="NCBI Taxonomy" id="211228"/>
    <lineage>
        <taxon>Eukaryota</taxon>
        <taxon>Metazoa</taxon>
        <taxon>Ecdysozoa</taxon>
        <taxon>Arthropoda</taxon>
        <taxon>Hexapoda</taxon>
        <taxon>Insecta</taxon>
        <taxon>Pterygota</taxon>
        <taxon>Neoptera</taxon>
        <taxon>Endopterygota</taxon>
        <taxon>Hymenoptera</taxon>
        <taxon>Cephoidea</taxon>
        <taxon>Cephidae</taxon>
        <taxon>Cephus</taxon>
    </lineage>
</organism>
<dbReference type="Gene3D" id="3.30.470.20">
    <property type="entry name" value="ATP-grasp fold, B domain"/>
    <property type="match status" value="1"/>
</dbReference>
<gene>
    <name evidence="6 7 8 9 10" type="primary">LOC107268831</name>
</gene>
<dbReference type="RefSeq" id="XP_024941985.1">
    <property type="nucleotide sequence ID" value="XM_025086217.1"/>
</dbReference>
<keyword evidence="2" id="KW-0812">Transmembrane</keyword>
<dbReference type="SUPFAM" id="SSF52009">
    <property type="entry name" value="Phosphohistidine domain"/>
    <property type="match status" value="1"/>
</dbReference>
<evidence type="ECO:0000313" key="8">
    <source>
        <dbReference type="RefSeq" id="XP_015597466.1"/>
    </source>
</evidence>
<dbReference type="GeneID" id="107268831"/>
<dbReference type="RefSeq" id="XP_015597465.1">
    <property type="nucleotide sequence ID" value="XM_015741979.2"/>
</dbReference>
<dbReference type="PANTHER" id="PTHR43615">
    <property type="entry name" value="PHOSPHOENOLPYRUVATE SYNTHASE-RELATED"/>
    <property type="match status" value="1"/>
</dbReference>
<evidence type="ECO:0000313" key="10">
    <source>
        <dbReference type="RefSeq" id="XP_024941985.1"/>
    </source>
</evidence>
<dbReference type="InterPro" id="IPR036637">
    <property type="entry name" value="Phosphohistidine_dom_sf"/>
</dbReference>
<dbReference type="Gene3D" id="3.50.30.10">
    <property type="entry name" value="Phosphohistidine domain"/>
    <property type="match status" value="1"/>
</dbReference>
<sequence length="1333" mass="150145">MEWIVLAILLVTLFVCPIWFYLWLNKLLKRQWIEEYSHYSVPDFHFTLKRWWASLCIARKKSKQDALSKMNKEYIYDKKLPDNLEDLQVLHEEDSSDSFLFYATDQKRNSLFLKLTRRRHRISELWLQLILADGRIYQLPNHPDTVISNNVSKKWCCAGLKIVSLESWRRWRITFNGLMRNGIRRNVNDNMGKIEHIRFNFIFIAGSKPSFWPDDWSTSLQADALAREPWKNPEWIHMICVGSGGFDQWGSLVGHVTFEDSTQTELYLHGLRQRRWGKHKAARFHRTVSFFGITRTGISFCFGGNSFKTGLTHLQFGHIKNAIGLFNQIDWMDFNLPDFAEDRDNIPTKYTINFRAGGKKYKTVVERILNTGSTLYGGRPWDWEGRIVPLKIELNGVSAVGIANLWYTYNGFCPLQAVPRVRHLLPPNVKLDPHIYVVRFSERICQSEMIVGGKGSSLALLTTVNSKEFSVPQGFCLTVAAFKAQLESVPEISEALDNLKINSTQQKDESLKNACEKIVALIENTPVIKSVADAVRKAVNDIEMVQPVILDELKRTLRFAVRSSAVGEDSEDTSAAGQNSTFLGIQESENVLKAVAKCWASVFAFQSVEYRRQHGLPIKSCMGVCVQIMVNAETAGVMFTKHPTTGDPRSIVITANYGLGETVVSAMVEPDTIIVNRTWDDKLTINEITLGKKTKKILMSDISGTKVEDISETESKEVCISKKIALCLAKLGLQLEALFGAPRDVEWAVSEGKIFLLQARPITTLDGWSDFEIIHELDSNVPSDIDVLSFANIGEVLPGVTSPLSLSTICRILNGCVGQKALCQPNVYYESTVCVTAMRCIFNYTNTMLIRPEKTITATNKTIDIAICGKILTTPEVHQYAVERNGTISVFYRIYMIYSLVCDMWHMKSTMKKAAEVHEKFNIDFDRFYTAIHLYQEITDSFENLLKVALFHSEISGVAVFSQMFLISILMEGQEELNDNHYSDIALLLSTSSDVISAQVPKILKEIAESIKASGKAEEFISIHASHGRDWLKVNCPSTSVLFEDFLKKHGHRCVKEFDLLIETWSMKPEKTLMALQAVLKIPSGGNVPEELTLEETIEKLKSPKKSATKWILKKVIPYCRNIVMCREQTKSHLVSVLHKIRLAYCKLSQLMTQECLIPDRNILFFLTHQEIGRLLRSPDPVLLRKAIKRRRLFPQLEKLSYPETIIGIPTPLPVNSNPVIHEGAVKVKGTSISNGSVLGRACVITDLSEASNICPGDILITRSTDIGWSPYFPLIGGVVTELGGLISHGAVVAREYGLPCLVGATEATQIFHTGDTVLLAGNTGILQLVQHV</sequence>
<evidence type="ECO:0000259" key="4">
    <source>
        <dbReference type="Pfam" id="PF01326"/>
    </source>
</evidence>